<feature type="domain" description="K Homology" evidence="3">
    <location>
        <begin position="99"/>
        <end position="197"/>
    </location>
</feature>
<dbReference type="SUPFAM" id="SSF54791">
    <property type="entry name" value="Eukaryotic type KH-domain (KH-domain type I)"/>
    <property type="match status" value="1"/>
</dbReference>
<dbReference type="InterPro" id="IPR045071">
    <property type="entry name" value="BBP-like"/>
</dbReference>
<dbReference type="GO" id="GO:0005634">
    <property type="term" value="C:nucleus"/>
    <property type="evidence" value="ECO:0007669"/>
    <property type="project" value="TreeGrafter"/>
</dbReference>
<evidence type="ECO:0000313" key="4">
    <source>
        <dbReference type="Proteomes" id="UP000038045"/>
    </source>
</evidence>
<evidence type="ECO:0000259" key="3">
    <source>
        <dbReference type="SMART" id="SM00322"/>
    </source>
</evidence>
<dbReference type="WBParaSite" id="PTRK_0000725900.1">
    <property type="protein sequence ID" value="PTRK_0000725900.1"/>
    <property type="gene ID" value="PTRK_0000725900"/>
</dbReference>
<dbReference type="InterPro" id="IPR055256">
    <property type="entry name" value="KH_1_KHDC4/BBP-like"/>
</dbReference>
<dbReference type="InterPro" id="IPR036612">
    <property type="entry name" value="KH_dom_type_1_sf"/>
</dbReference>
<dbReference type="PANTHER" id="PTHR11208">
    <property type="entry name" value="RNA-BINDING PROTEIN RELATED"/>
    <property type="match status" value="1"/>
</dbReference>
<keyword evidence="4" id="KW-1185">Reference proteome</keyword>
<dbReference type="PANTHER" id="PTHR11208:SF42">
    <property type="entry name" value="QUAKING RELATED 54B, ISOFORM E"/>
    <property type="match status" value="1"/>
</dbReference>
<dbReference type="InterPro" id="IPR004087">
    <property type="entry name" value="KH_dom"/>
</dbReference>
<dbReference type="Pfam" id="PF22675">
    <property type="entry name" value="KH-I_KHDC4-BBP"/>
    <property type="match status" value="1"/>
</dbReference>
<dbReference type="GO" id="GO:0003729">
    <property type="term" value="F:mRNA binding"/>
    <property type="evidence" value="ECO:0007669"/>
    <property type="project" value="TreeGrafter"/>
</dbReference>
<proteinExistence type="predicted"/>
<feature type="compositionally biased region" description="Polar residues" evidence="2">
    <location>
        <begin position="312"/>
        <end position="331"/>
    </location>
</feature>
<feature type="compositionally biased region" description="Low complexity" evidence="2">
    <location>
        <begin position="448"/>
        <end position="458"/>
    </location>
</feature>
<feature type="compositionally biased region" description="Gly residues" evidence="2">
    <location>
        <begin position="434"/>
        <end position="447"/>
    </location>
</feature>
<feature type="compositionally biased region" description="Low complexity" evidence="2">
    <location>
        <begin position="407"/>
        <end position="416"/>
    </location>
</feature>
<dbReference type="SMART" id="SM00322">
    <property type="entry name" value="KH"/>
    <property type="match status" value="1"/>
</dbReference>
<evidence type="ECO:0000256" key="1">
    <source>
        <dbReference type="ARBA" id="ARBA00022884"/>
    </source>
</evidence>
<sequence>MDTSYPAYSYDSAAYGYGDNSYQGAYRAPPPVEAAIPSPLDHEILIVKGEIQHEINIIDQSGDYGLQFKNGRRLLVSELDRLANNIEPDWLEVDIEKPIKVVKKVLVPTFRHPQFNYVGKLMGPKGTTLQALAKKFRCHVYVLGKGSTKDRDKEQSLFGSGDPQYAHYGGPLHVKVETTAPPAIAYDRVTGVIKVLTELMKPIKEADLEKLLGIPNVDPDKLKNQEEENVAMVATNYLAQNGTSHETSGGQFDQGGSQQQQQQFIPPPPQLKGDSRSPNKDLNFADDYYNNENEKDNNGSNINNDTNDSVVKENSSNNQQGNRPQKRQASSGGPGNTNKKQRRNDSAHDRSNSQTRGGHPGNQRGGNNMGPGMRGGNRGMRPPYQNNWQQGGMPPPPGPGPHGGYNNGPYFGNVPRGGPPRGRGGNFNNRGNTRGRGGAPARGGGNSGFNNNGPNQHH</sequence>
<dbReference type="GO" id="GO:0000381">
    <property type="term" value="P:regulation of alternative mRNA splicing, via spliceosome"/>
    <property type="evidence" value="ECO:0007669"/>
    <property type="project" value="TreeGrafter"/>
</dbReference>
<keyword evidence="1" id="KW-0694">RNA-binding</keyword>
<feature type="region of interest" description="Disordered" evidence="2">
    <location>
        <begin position="241"/>
        <end position="458"/>
    </location>
</feature>
<feature type="compositionally biased region" description="Gly residues" evidence="2">
    <location>
        <begin position="358"/>
        <end position="378"/>
    </location>
</feature>
<feature type="compositionally biased region" description="Low complexity" evidence="2">
    <location>
        <begin position="298"/>
        <end position="309"/>
    </location>
</feature>
<organism evidence="4 5">
    <name type="scientific">Parastrongyloides trichosuri</name>
    <name type="common">Possum-specific nematode worm</name>
    <dbReference type="NCBI Taxonomy" id="131310"/>
    <lineage>
        <taxon>Eukaryota</taxon>
        <taxon>Metazoa</taxon>
        <taxon>Ecdysozoa</taxon>
        <taxon>Nematoda</taxon>
        <taxon>Chromadorea</taxon>
        <taxon>Rhabditida</taxon>
        <taxon>Tylenchina</taxon>
        <taxon>Panagrolaimomorpha</taxon>
        <taxon>Strongyloidoidea</taxon>
        <taxon>Strongyloididae</taxon>
        <taxon>Parastrongyloides</taxon>
    </lineage>
</organism>
<accession>A0A0N4ZH96</accession>
<dbReference type="Gene3D" id="3.30.1370.10">
    <property type="entry name" value="K Homology domain, type 1"/>
    <property type="match status" value="1"/>
</dbReference>
<name>A0A0N4ZH96_PARTI</name>
<feature type="compositionally biased region" description="Low complexity" evidence="2">
    <location>
        <begin position="248"/>
        <end position="264"/>
    </location>
</feature>
<evidence type="ECO:0000313" key="5">
    <source>
        <dbReference type="WBParaSite" id="PTRK_0000725900.1"/>
    </source>
</evidence>
<dbReference type="Proteomes" id="UP000038045">
    <property type="component" value="Unplaced"/>
</dbReference>
<dbReference type="STRING" id="131310.A0A0N4ZH96"/>
<dbReference type="AlphaFoldDB" id="A0A0N4ZH96"/>
<evidence type="ECO:0000256" key="2">
    <source>
        <dbReference type="SAM" id="MobiDB-lite"/>
    </source>
</evidence>
<protein>
    <submittedName>
        <fullName evidence="5">KH domain-containing protein</fullName>
    </submittedName>
</protein>
<reference evidence="5" key="1">
    <citation type="submission" date="2017-02" db="UniProtKB">
        <authorList>
            <consortium name="WormBaseParasite"/>
        </authorList>
    </citation>
    <scope>IDENTIFICATION</scope>
</reference>